<dbReference type="OMA" id="LLEAFIC"/>
<dbReference type="EMBL" id="MNAD01001083">
    <property type="protein sequence ID" value="OJT08092.1"/>
    <property type="molecule type" value="Genomic_DNA"/>
</dbReference>
<dbReference type="AlphaFoldDB" id="A0A1M2VKL7"/>
<protein>
    <submittedName>
        <fullName evidence="1">Uncharacterized protein</fullName>
    </submittedName>
</protein>
<evidence type="ECO:0000313" key="1">
    <source>
        <dbReference type="EMBL" id="OJT08092.1"/>
    </source>
</evidence>
<organism evidence="1 2">
    <name type="scientific">Trametes pubescens</name>
    <name type="common">White-rot fungus</name>
    <dbReference type="NCBI Taxonomy" id="154538"/>
    <lineage>
        <taxon>Eukaryota</taxon>
        <taxon>Fungi</taxon>
        <taxon>Dikarya</taxon>
        <taxon>Basidiomycota</taxon>
        <taxon>Agaricomycotina</taxon>
        <taxon>Agaricomycetes</taxon>
        <taxon>Polyporales</taxon>
        <taxon>Polyporaceae</taxon>
        <taxon>Trametes</taxon>
    </lineage>
</organism>
<reference evidence="1 2" key="1">
    <citation type="submission" date="2016-10" db="EMBL/GenBank/DDBJ databases">
        <title>Genome sequence of the basidiomycete white-rot fungus Trametes pubescens.</title>
        <authorList>
            <person name="Makela M.R."/>
            <person name="Granchi Z."/>
            <person name="Peng M."/>
            <person name="De Vries R.P."/>
            <person name="Grigoriev I."/>
            <person name="Riley R."/>
            <person name="Hilden K."/>
        </authorList>
    </citation>
    <scope>NUCLEOTIDE SEQUENCE [LARGE SCALE GENOMIC DNA]</scope>
    <source>
        <strain evidence="1 2">FBCC735</strain>
    </source>
</reference>
<keyword evidence="2" id="KW-1185">Reference proteome</keyword>
<comment type="caution">
    <text evidence="1">The sequence shown here is derived from an EMBL/GenBank/DDBJ whole genome shotgun (WGS) entry which is preliminary data.</text>
</comment>
<dbReference type="Proteomes" id="UP000184267">
    <property type="component" value="Unassembled WGS sequence"/>
</dbReference>
<proteinExistence type="predicted"/>
<gene>
    <name evidence="1" type="ORF">TRAPUB_1027</name>
</gene>
<accession>A0A1M2VKL7</accession>
<name>A0A1M2VKL7_TRAPU</name>
<sequence>MARSSEDLVDALLRLRQARRQSLIGSIVKSPATFTSRRHLVKFGAAPPSRHAVKLDAAMKAVPSSGFSTQSVHPHPPHWSLRFRHLARPQRQPSPFPPAAFHDIDQAPPDFKFVCSLNAVVSRGSSPFIADVPPYVK</sequence>
<dbReference type="OrthoDB" id="10597458at2759"/>
<evidence type="ECO:0000313" key="2">
    <source>
        <dbReference type="Proteomes" id="UP000184267"/>
    </source>
</evidence>